<dbReference type="PANTHER" id="PTHR43022">
    <property type="entry name" value="PROTEIN SMF"/>
    <property type="match status" value="1"/>
</dbReference>
<dbReference type="Proteomes" id="UP000461585">
    <property type="component" value="Unassembled WGS sequence"/>
</dbReference>
<accession>A0A7X5KMV4</accession>
<dbReference type="NCBIfam" id="TIGR00732">
    <property type="entry name" value="dprA"/>
    <property type="match status" value="1"/>
</dbReference>
<gene>
    <name evidence="4" type="primary">dprA</name>
    <name evidence="4" type="ORF">GXN74_00130</name>
</gene>
<dbReference type="Pfam" id="PF17782">
    <property type="entry name" value="WHD_DprA"/>
    <property type="match status" value="1"/>
</dbReference>
<keyword evidence="5" id="KW-1185">Reference proteome</keyword>
<dbReference type="InterPro" id="IPR057666">
    <property type="entry name" value="DrpA_SLOG"/>
</dbReference>
<comment type="caution">
    <text evidence="4">The sequence shown here is derived from an EMBL/GenBank/DDBJ whole genome shotgun (WGS) entry which is preliminary data.</text>
</comment>
<dbReference type="AlphaFoldDB" id="A0A7X5KMV4"/>
<reference evidence="4 5" key="1">
    <citation type="submission" date="2020-01" db="EMBL/GenBank/DDBJ databases">
        <title>Anaeroalcalibacter tamaniensis gen. nov., sp. nov., moderately halophilic strictly anaerobic fermenter bacterium from mud volcano of Taman peninsula.</title>
        <authorList>
            <person name="Frolova A."/>
            <person name="Merkel A.Y."/>
            <person name="Slobodkin A.I."/>
        </authorList>
    </citation>
    <scope>NUCLEOTIDE SEQUENCE [LARGE SCALE GENOMIC DNA]</scope>
    <source>
        <strain evidence="4 5">F-3ap</strain>
    </source>
</reference>
<evidence type="ECO:0000256" key="1">
    <source>
        <dbReference type="ARBA" id="ARBA00006525"/>
    </source>
</evidence>
<feature type="domain" description="Smf/DprA SLOG" evidence="2">
    <location>
        <begin position="85"/>
        <end position="291"/>
    </location>
</feature>
<dbReference type="InterPro" id="IPR041614">
    <property type="entry name" value="DprA_WH"/>
</dbReference>
<evidence type="ECO:0000259" key="2">
    <source>
        <dbReference type="Pfam" id="PF02481"/>
    </source>
</evidence>
<evidence type="ECO:0000313" key="5">
    <source>
        <dbReference type="Proteomes" id="UP000461585"/>
    </source>
</evidence>
<sequence>MDNNIYWLWFTNIKGLGYRRRRFLLETFLSPEAIFLLEDRVLLDFLESNRMGAAGLEEELKRSKQNLAAVERYHGGLLEQGIRTLSLEDPEYPRELREIHAPPHVLYLRGTWPKADLRVGIVGSRRSTQYGRQTARILGKELAKRGVCVVSGMAVGIDGEAHWGALEGGGETVAVLGSGVLECYPPSNRNLMERIIGQGAVLSEEPVHAKPVPGLFPKRNRIISGLCRGLVVVEAAHKSGSLITAHDALEQGRDVFAVPGRWNDAQSEGANRLIQAGAKMVLGVEDILEELGIGAGKQGENSEKIEKTLDEREKMVYSCMSLEPIFLDRILSITGLQIGDLMLCLMQLELKALVEALPNRYYVRCP</sequence>
<name>A0A7X5KMV4_9FIRM</name>
<dbReference type="PANTHER" id="PTHR43022:SF1">
    <property type="entry name" value="PROTEIN SMF"/>
    <property type="match status" value="1"/>
</dbReference>
<dbReference type="SUPFAM" id="SSF102405">
    <property type="entry name" value="MCP/YpsA-like"/>
    <property type="match status" value="1"/>
</dbReference>
<protein>
    <submittedName>
        <fullName evidence="4">DNA-protecting protein DprA</fullName>
    </submittedName>
</protein>
<dbReference type="Pfam" id="PF02481">
    <property type="entry name" value="DNA_processg_A"/>
    <property type="match status" value="1"/>
</dbReference>
<dbReference type="InterPro" id="IPR003488">
    <property type="entry name" value="DprA"/>
</dbReference>
<evidence type="ECO:0000313" key="4">
    <source>
        <dbReference type="EMBL" id="NDL66152.1"/>
    </source>
</evidence>
<organism evidence="4 5">
    <name type="scientific">Anaerotalea alkaliphila</name>
    <dbReference type="NCBI Taxonomy" id="2662126"/>
    <lineage>
        <taxon>Bacteria</taxon>
        <taxon>Bacillati</taxon>
        <taxon>Bacillota</taxon>
        <taxon>Clostridia</taxon>
        <taxon>Eubacteriales</taxon>
        <taxon>Anaerotalea</taxon>
    </lineage>
</organism>
<dbReference type="Gene3D" id="3.40.50.450">
    <property type="match status" value="1"/>
</dbReference>
<dbReference type="GO" id="GO:0009294">
    <property type="term" value="P:DNA-mediated transformation"/>
    <property type="evidence" value="ECO:0007669"/>
    <property type="project" value="InterPro"/>
</dbReference>
<dbReference type="EMBL" id="JAAEEH010000001">
    <property type="protein sequence ID" value="NDL66152.1"/>
    <property type="molecule type" value="Genomic_DNA"/>
</dbReference>
<dbReference type="RefSeq" id="WP_162368881.1">
    <property type="nucleotide sequence ID" value="NZ_JAAEEH010000001.1"/>
</dbReference>
<proteinExistence type="inferred from homology"/>
<comment type="similarity">
    <text evidence="1">Belongs to the DprA/Smf family.</text>
</comment>
<feature type="domain" description="DprA winged helix" evidence="3">
    <location>
        <begin position="306"/>
        <end position="358"/>
    </location>
</feature>
<evidence type="ECO:0000259" key="3">
    <source>
        <dbReference type="Pfam" id="PF17782"/>
    </source>
</evidence>